<evidence type="ECO:0000259" key="2">
    <source>
        <dbReference type="Pfam" id="PF02517"/>
    </source>
</evidence>
<dbReference type="Pfam" id="PF02517">
    <property type="entry name" value="Rce1-like"/>
    <property type="match status" value="1"/>
</dbReference>
<reference evidence="6 7" key="5">
    <citation type="journal article" date="2018" name="BMC Genomics">
        <title>Whole genome analysis reveals the diversity and evolutionary relationships between necrotic enteritis-causing strains of Clostridium perfringens.</title>
        <authorList>
            <person name="Lacey J.A."/>
            <person name="Allnutt T.R."/>
            <person name="Vezina B."/>
            <person name="Van T.T.H."/>
            <person name="Stent T."/>
            <person name="Han X."/>
            <person name="Rood J.I."/>
            <person name="Wade B."/>
            <person name="Keyburn A.L."/>
            <person name="Seeman T."/>
            <person name="Chen H."/>
            <person name="Haring V."/>
            <person name="Johanesen P.A."/>
            <person name="Lyras D."/>
            <person name="Moore R.J."/>
        </authorList>
    </citation>
    <scope>NUCLEOTIDE SEQUENCE [LARGE SCALE GENOMIC DNA]</scope>
    <source>
        <strain evidence="6 7">EUR-NE15</strain>
    </source>
</reference>
<accession>F8UNI7</accession>
<dbReference type="GO" id="GO:0008237">
    <property type="term" value="F:metallopeptidase activity"/>
    <property type="evidence" value="ECO:0007669"/>
    <property type="project" value="UniProtKB-KW"/>
</dbReference>
<feature type="transmembrane region" description="Helical" evidence="1">
    <location>
        <begin position="121"/>
        <end position="140"/>
    </location>
</feature>
<sequence>MYKDHVNNINISSKPKLIFFPIISVFLGIILFPAILGLILSLLFNSSINDLTSPAYTIGMGISLFLSASILCKMSKITFSDLGLNRKGLLKDVSIGAVIGVTMIISLVIIILLLGGIKLNYIFSSQNIFSIISAFIYFMFQGTLEELIYRGYMMPHYEKVIGEKWAIIVSSIIFTIVHGFNPNLHILSTINIFIFGIVFSAIYIKTGSLWVVGIVHGVWNFLQGYFFGSQISGNSVTTSIFYSIPQPGKNLISGGNFGYEGSIITTIIGILVIILFLKLVKINK</sequence>
<name>F8UNI7_CLOPF</name>
<reference evidence="3" key="3">
    <citation type="submission" date="2011-04" db="EMBL/GenBank/DDBJ databases">
        <authorList>
            <person name="Lepp D."/>
            <person name="Roxas B."/>
            <person name="Parreira V.R."/>
            <person name="Marri P.R."/>
            <person name="Rosey E.L."/>
            <person name="Gong J."/>
            <person name="Songer J.G."/>
            <person name="Vedantam G."/>
            <person name="Prescott J.F."/>
        </authorList>
    </citation>
    <scope>NUCLEOTIDE SEQUENCE</scope>
    <source>
        <strain evidence="3">CP4</strain>
        <plasmid evidence="3">pCP4netB</plasmid>
    </source>
</reference>
<dbReference type="GO" id="GO:0006508">
    <property type="term" value="P:proteolysis"/>
    <property type="evidence" value="ECO:0007669"/>
    <property type="project" value="UniProtKB-KW"/>
</dbReference>
<keyword evidence="1" id="KW-0472">Membrane</keyword>
<reference evidence="3" key="1">
    <citation type="journal article" date="2010" name="PLoS ONE">
        <title>Identification of novel pathogenicity loci in Clostridium perfringens strains that cause avian necrotic enteritis.</title>
        <authorList>
            <person name="Lepp D."/>
            <person name="Roxas B."/>
            <person name="Parreira V.R."/>
            <person name="Marri P.R."/>
            <person name="Rosey E.L."/>
            <person name="Gong J."/>
            <person name="Songer J.G."/>
            <person name="Vedantam G."/>
            <person name="Prescott J.F."/>
        </authorList>
    </citation>
    <scope>NUCLEOTIDE SEQUENCE</scope>
    <source>
        <strain evidence="3">CP4</strain>
        <plasmid evidence="3">pCP4netB</plasmid>
    </source>
</reference>
<dbReference type="EMBL" id="PJTB01000012">
    <property type="protein sequence ID" value="PWX36597.1"/>
    <property type="molecule type" value="Genomic_DNA"/>
</dbReference>
<reference evidence="5" key="4">
    <citation type="journal article" date="2012" name="PLoS ONE">
        <title>Sequence of Two Plasmids from Clostridium perfringens Chicken Necrotic Enteritis Isolates and Comparison with C. perfringens Conjugative Plasmids.</title>
        <authorList>
            <person name="Parreira V.R."/>
            <person name="Costa M."/>
            <person name="Eikmeyer F."/>
            <person name="Blom J."/>
            <person name="Prescott J.F."/>
        </authorList>
    </citation>
    <scope>NUCLEOTIDE SEQUENCE</scope>
    <source>
        <strain evidence="5">NE_10</strain>
        <plasmid evidence="5">pNetB-NE10</plasmid>
    </source>
</reference>
<feature type="transmembrane region" description="Helical" evidence="1">
    <location>
        <begin position="186"/>
        <end position="204"/>
    </location>
</feature>
<evidence type="ECO:0000313" key="4">
    <source>
        <dbReference type="EMBL" id="AEP95042.1"/>
    </source>
</evidence>
<dbReference type="RefSeq" id="WP_015141784.1">
    <property type="nucleotide sequence ID" value="NZ_CATNYE010000012.1"/>
</dbReference>
<keyword evidence="1" id="KW-1133">Transmembrane helix</keyword>
<dbReference type="InterPro" id="IPR003675">
    <property type="entry name" value="Rce1/LyrA-like_dom"/>
</dbReference>
<dbReference type="PANTHER" id="PTHR39430">
    <property type="entry name" value="MEMBRANE-ASSOCIATED PROTEASE-RELATED"/>
    <property type="match status" value="1"/>
</dbReference>
<keyword evidence="6" id="KW-0482">Metalloprotease</keyword>
<keyword evidence="1" id="KW-0812">Transmembrane</keyword>
<keyword evidence="3" id="KW-0614">Plasmid</keyword>
<evidence type="ECO:0000313" key="6">
    <source>
        <dbReference type="EMBL" id="PWX36597.1"/>
    </source>
</evidence>
<geneLocation type="plasmid" evidence="3">
    <name>pCP4netB</name>
</geneLocation>
<keyword evidence="3" id="KW-0645">Protease</keyword>
<feature type="transmembrane region" description="Helical" evidence="1">
    <location>
        <begin position="55"/>
        <end position="72"/>
    </location>
</feature>
<dbReference type="EMBL" id="JQ655731">
    <property type="protein sequence ID" value="AFV15071.1"/>
    <property type="molecule type" value="Genomic_DNA"/>
</dbReference>
<reference evidence="4" key="2">
    <citation type="journal article" date="2011" name="MBio">
        <title>Necrotic Enteritis-Derived Clostridium perfringens Strain with Three Closely Related Independently Conjugative Toxin and Antibiotic Resistance Plasmids.</title>
        <authorList>
            <person name="Bannam T.L."/>
            <person name="Yan X.X."/>
            <person name="Harrison P.F."/>
            <person name="Seemann T."/>
            <person name="Keyburn A.L."/>
            <person name="Stubenrauch C."/>
            <person name="Weeramantri L.H."/>
            <person name="Cheung J.K."/>
            <person name="McClane B.A."/>
            <person name="Boyce J.D."/>
            <person name="Moore R.J."/>
            <person name="Rood J.I."/>
        </authorList>
    </citation>
    <scope>NUCLEOTIDE SEQUENCE</scope>
    <source>
        <strain evidence="4">EHE-NE18</strain>
        <plasmid evidence="4">pJIR3536</plasmid>
    </source>
</reference>
<dbReference type="AlphaFoldDB" id="F8UNI7"/>
<dbReference type="EMBL" id="JF837812">
    <property type="protein sequence ID" value="AEJ34195.1"/>
    <property type="molecule type" value="Genomic_DNA"/>
</dbReference>
<keyword evidence="6" id="KW-0378">Hydrolase</keyword>
<dbReference type="PANTHER" id="PTHR39430:SF1">
    <property type="entry name" value="PROTEASE"/>
    <property type="match status" value="1"/>
</dbReference>
<feature type="transmembrane region" description="Helical" evidence="1">
    <location>
        <begin position="17"/>
        <end position="43"/>
    </location>
</feature>
<feature type="transmembrane region" description="Helical" evidence="1">
    <location>
        <begin position="261"/>
        <end position="280"/>
    </location>
</feature>
<dbReference type="GO" id="GO:0080120">
    <property type="term" value="P:CAAX-box protein maturation"/>
    <property type="evidence" value="ECO:0007669"/>
    <property type="project" value="UniProtKB-ARBA"/>
</dbReference>
<evidence type="ECO:0000313" key="5">
    <source>
        <dbReference type="EMBL" id="AFV15071.1"/>
    </source>
</evidence>
<feature type="domain" description="CAAX prenyl protease 2/Lysostaphin resistance protein A-like" evidence="2">
    <location>
        <begin position="130"/>
        <end position="222"/>
    </location>
</feature>
<organism evidence="3">
    <name type="scientific">Clostridium perfringens</name>
    <dbReference type="NCBI Taxonomy" id="1502"/>
    <lineage>
        <taxon>Bacteria</taxon>
        <taxon>Bacillati</taxon>
        <taxon>Bacillota</taxon>
        <taxon>Clostridia</taxon>
        <taxon>Eubacteriales</taxon>
        <taxon>Clostridiaceae</taxon>
        <taxon>Clostridium</taxon>
    </lineage>
</organism>
<evidence type="ECO:0000313" key="3">
    <source>
        <dbReference type="EMBL" id="AEJ34195.1"/>
    </source>
</evidence>
<dbReference type="Proteomes" id="UP000247117">
    <property type="component" value="Unassembled WGS sequence"/>
</dbReference>
<dbReference type="EMBL" id="JN689219">
    <property type="protein sequence ID" value="AEP95042.1"/>
    <property type="molecule type" value="Genomic_DNA"/>
</dbReference>
<feature type="transmembrane region" description="Helical" evidence="1">
    <location>
        <begin position="161"/>
        <end position="180"/>
    </location>
</feature>
<evidence type="ECO:0000256" key="1">
    <source>
        <dbReference type="SAM" id="Phobius"/>
    </source>
</evidence>
<evidence type="ECO:0000313" key="7">
    <source>
        <dbReference type="Proteomes" id="UP000247117"/>
    </source>
</evidence>
<dbReference type="GO" id="GO:0004175">
    <property type="term" value="F:endopeptidase activity"/>
    <property type="evidence" value="ECO:0007669"/>
    <property type="project" value="UniProtKB-ARBA"/>
</dbReference>
<protein>
    <submittedName>
        <fullName evidence="3 4">CAAX amino terminal protease family</fullName>
    </submittedName>
    <submittedName>
        <fullName evidence="6">CPBP family intramembrane metalloprotease</fullName>
    </submittedName>
</protein>
<proteinExistence type="predicted"/>
<geneLocation type="plasmid" evidence="4">
    <name>pJIR3536</name>
</geneLocation>
<gene>
    <name evidence="3" type="ORF">CP4_3457</name>
    <name evidence="6" type="ORF">CYK91_15500</name>
    <name evidence="5" type="ORF">pNetB-NE10_65</name>
    <name evidence="4" type="ORF">pNetB_00066</name>
</gene>
<geneLocation type="plasmid" evidence="5">
    <name>pNetB-NE10</name>
</geneLocation>
<feature type="transmembrane region" description="Helical" evidence="1">
    <location>
        <begin position="93"/>
        <end position="115"/>
    </location>
</feature>